<evidence type="ECO:0000256" key="5">
    <source>
        <dbReference type="ARBA" id="ARBA00022692"/>
    </source>
</evidence>
<comment type="caution">
    <text evidence="14">The sequence shown here is derived from an EMBL/GenBank/DDBJ whole genome shotgun (WGS) entry which is preliminary data.</text>
</comment>
<evidence type="ECO:0000256" key="1">
    <source>
        <dbReference type="ARBA" id="ARBA00004571"/>
    </source>
</evidence>
<comment type="subcellular location">
    <subcellularLocation>
        <location evidence="1 10">Cell outer membrane</location>
        <topology evidence="1 10">Multi-pass membrane protein</topology>
    </subcellularLocation>
</comment>
<keyword evidence="8 14" id="KW-0675">Receptor</keyword>
<evidence type="ECO:0000313" key="14">
    <source>
        <dbReference type="EMBL" id="RVT84793.1"/>
    </source>
</evidence>
<evidence type="ECO:0000256" key="2">
    <source>
        <dbReference type="ARBA" id="ARBA00009810"/>
    </source>
</evidence>
<comment type="similarity">
    <text evidence="2 10 11">Belongs to the TonB-dependent receptor family.</text>
</comment>
<evidence type="ECO:0000256" key="4">
    <source>
        <dbReference type="ARBA" id="ARBA00022452"/>
    </source>
</evidence>
<keyword evidence="7 10" id="KW-0472">Membrane</keyword>
<name>A0A437LHF3_9BURK</name>
<dbReference type="EMBL" id="SACM01000003">
    <property type="protein sequence ID" value="RVT84793.1"/>
    <property type="molecule type" value="Genomic_DNA"/>
</dbReference>
<sequence length="969" mass="103657">MGCGQKIAPVSWCYGGPRAGSTQVLVPDANRRRALFLSTGEVVFKHSKLALAALVAVSGSAVMAQTQTPPPAQPQQLERVEVTGSNIKRLDKETVAPVEIITREQIERTGQPTAADVLRNLPSNLGSFGESFSNSFAPGAAGISLRGLGQKTTLVLINGRRTAGYGYAQNLQDTFVDLNAIPTSAIERIDILKDGASAIYGSDAIAGVVNIVLRKDYKGAEIRANAGFFEGKNDTRVTGTFGYGDRAASGFNVFGTIDYYQRDLLLQSDTEYLKTRDFRDRVGGRNLQSLTGAGTWRALNAAGTAFTNQYRAISECSQIGGTVMTRDQALAAGLIQPTAANLNATTGIGGRADSTFCTFDYNKQFTALPGTKRLNSYGRATFDLSANATAFVEAGLSRTETEQTFQSTFFAGTTGLQQTPAGLRPFTYNITFGPGASGNPFSTPARYNGVLNDMGTRNSEITSTTARVLAGVTYTLGDWDLDSGVTISRSDTTTLNLNRLSKAGTSTAFGVPSTPQPPTPIAGSTGAIQYNVDRPSLNSAAVRDLMRANFERAAISDLQMVDTRASTTVGSLAGGDIGLGIGFEFRREAIKDRPAAIAKNGDILGQGITATDGSRTNTSVYGELSLPFIKDLEAQLAVRMDRYSDYGTSTTPKVGVKYRVMDGMLVRANWGKGFRAPTLPEISPSEATFFTTVTDPEDDVVRQVSGVYSGNPKLKAETSKSATVGVVFEPTKDVSFGANWYRIDWRNVVSSKSFQDIIDATCPNGGVPFSGTPCPSTAQVLRDTTSGTNGVVTILSNYENLASRITSGFDLDGSLRFATDIGRITTTANVTYIHSFKEDGVEYVGTNAGSNTIPRTRAGLSVSLDQGALALTARVNYTHSFYQQALASSWFTPQDPRFQNGVLPARTGSSTTVDLFGRYAFDANLSASLSIQNVLNKMPPFDPAWTNLTDISLYDVRGRTFRVGVTYKF</sequence>
<dbReference type="Gene3D" id="2.170.130.10">
    <property type="entry name" value="TonB-dependent receptor, plug domain"/>
    <property type="match status" value="1"/>
</dbReference>
<keyword evidence="9 10" id="KW-0998">Cell outer membrane</keyword>
<dbReference type="Gene3D" id="2.40.170.20">
    <property type="entry name" value="TonB-dependent receptor, beta-barrel domain"/>
    <property type="match status" value="1"/>
</dbReference>
<dbReference type="OrthoDB" id="8530571at2"/>
<dbReference type="InterPro" id="IPR012910">
    <property type="entry name" value="Plug_dom"/>
</dbReference>
<evidence type="ECO:0000256" key="3">
    <source>
        <dbReference type="ARBA" id="ARBA00022448"/>
    </source>
</evidence>
<evidence type="ECO:0000256" key="11">
    <source>
        <dbReference type="RuleBase" id="RU003357"/>
    </source>
</evidence>
<evidence type="ECO:0000256" key="9">
    <source>
        <dbReference type="ARBA" id="ARBA00023237"/>
    </source>
</evidence>
<reference evidence="14 15" key="1">
    <citation type="submission" date="2019-01" db="EMBL/GenBank/DDBJ databases">
        <authorList>
            <person name="Chen W.-M."/>
        </authorList>
    </citation>
    <scope>NUCLEOTIDE SEQUENCE [LARGE SCALE GENOMIC DNA]</scope>
    <source>
        <strain evidence="14 15">CCP-18</strain>
    </source>
</reference>
<dbReference type="PANTHER" id="PTHR47234">
    <property type="match status" value="1"/>
</dbReference>
<keyword evidence="6 11" id="KW-0798">TonB box</keyword>
<keyword evidence="4 10" id="KW-1134">Transmembrane beta strand</keyword>
<dbReference type="InterPro" id="IPR037066">
    <property type="entry name" value="Plug_dom_sf"/>
</dbReference>
<dbReference type="InterPro" id="IPR036942">
    <property type="entry name" value="Beta-barrel_TonB_sf"/>
</dbReference>
<gene>
    <name evidence="14" type="ORF">EOD73_11740</name>
</gene>
<dbReference type="Pfam" id="PF00593">
    <property type="entry name" value="TonB_dep_Rec_b-barrel"/>
    <property type="match status" value="1"/>
</dbReference>
<evidence type="ECO:0000256" key="7">
    <source>
        <dbReference type="ARBA" id="ARBA00023136"/>
    </source>
</evidence>
<evidence type="ECO:0000256" key="8">
    <source>
        <dbReference type="ARBA" id="ARBA00023170"/>
    </source>
</evidence>
<dbReference type="Pfam" id="PF07715">
    <property type="entry name" value="Plug"/>
    <property type="match status" value="1"/>
</dbReference>
<organism evidence="14 15">
    <name type="scientific">Inhella crocodyli</name>
    <dbReference type="NCBI Taxonomy" id="2499851"/>
    <lineage>
        <taxon>Bacteria</taxon>
        <taxon>Pseudomonadati</taxon>
        <taxon>Pseudomonadota</taxon>
        <taxon>Betaproteobacteria</taxon>
        <taxon>Burkholderiales</taxon>
        <taxon>Sphaerotilaceae</taxon>
        <taxon>Inhella</taxon>
    </lineage>
</organism>
<feature type="domain" description="TonB-dependent receptor-like beta-barrel" evidence="12">
    <location>
        <begin position="563"/>
        <end position="934"/>
    </location>
</feature>
<evidence type="ECO:0000256" key="6">
    <source>
        <dbReference type="ARBA" id="ARBA00023077"/>
    </source>
</evidence>
<accession>A0A437LHF3</accession>
<evidence type="ECO:0000256" key="10">
    <source>
        <dbReference type="PROSITE-ProRule" id="PRU01360"/>
    </source>
</evidence>
<evidence type="ECO:0000313" key="15">
    <source>
        <dbReference type="Proteomes" id="UP000288587"/>
    </source>
</evidence>
<dbReference type="AlphaFoldDB" id="A0A437LHF3"/>
<dbReference type="Proteomes" id="UP000288587">
    <property type="component" value="Unassembled WGS sequence"/>
</dbReference>
<evidence type="ECO:0000259" key="13">
    <source>
        <dbReference type="Pfam" id="PF07715"/>
    </source>
</evidence>
<feature type="domain" description="TonB-dependent receptor plug" evidence="13">
    <location>
        <begin position="92"/>
        <end position="208"/>
    </location>
</feature>
<dbReference type="GO" id="GO:0009279">
    <property type="term" value="C:cell outer membrane"/>
    <property type="evidence" value="ECO:0007669"/>
    <property type="project" value="UniProtKB-SubCell"/>
</dbReference>
<dbReference type="PROSITE" id="PS52016">
    <property type="entry name" value="TONB_DEPENDENT_REC_3"/>
    <property type="match status" value="1"/>
</dbReference>
<evidence type="ECO:0000259" key="12">
    <source>
        <dbReference type="Pfam" id="PF00593"/>
    </source>
</evidence>
<dbReference type="SUPFAM" id="SSF56935">
    <property type="entry name" value="Porins"/>
    <property type="match status" value="1"/>
</dbReference>
<dbReference type="PANTHER" id="PTHR47234:SF2">
    <property type="entry name" value="TONB-DEPENDENT RECEPTOR"/>
    <property type="match status" value="1"/>
</dbReference>
<proteinExistence type="inferred from homology"/>
<keyword evidence="3 10" id="KW-0813">Transport</keyword>
<keyword evidence="5 10" id="KW-0812">Transmembrane</keyword>
<keyword evidence="15" id="KW-1185">Reference proteome</keyword>
<dbReference type="InterPro" id="IPR039426">
    <property type="entry name" value="TonB-dep_rcpt-like"/>
</dbReference>
<protein>
    <submittedName>
        <fullName evidence="14">TonB-dependent receptor</fullName>
    </submittedName>
</protein>
<dbReference type="CDD" id="cd01347">
    <property type="entry name" value="ligand_gated_channel"/>
    <property type="match status" value="1"/>
</dbReference>
<dbReference type="InterPro" id="IPR000531">
    <property type="entry name" value="Beta-barrel_TonB"/>
</dbReference>